<dbReference type="GeneID" id="7445873"/>
<accession>B8C9B9</accession>
<dbReference type="HOGENOM" id="CLU_1187097_0_0_1"/>
<dbReference type="Proteomes" id="UP000001449">
    <property type="component" value="Chromosome 10"/>
</dbReference>
<dbReference type="AlphaFoldDB" id="B8C9B9"/>
<dbReference type="PaxDb" id="35128-Thaps24160"/>
<protein>
    <submittedName>
        <fullName evidence="2">Uncharacterized protein</fullName>
    </submittedName>
</protein>
<organism evidence="2 3">
    <name type="scientific">Thalassiosira pseudonana</name>
    <name type="common">Marine diatom</name>
    <name type="synonym">Cyclotella nana</name>
    <dbReference type="NCBI Taxonomy" id="35128"/>
    <lineage>
        <taxon>Eukaryota</taxon>
        <taxon>Sar</taxon>
        <taxon>Stramenopiles</taxon>
        <taxon>Ochrophyta</taxon>
        <taxon>Bacillariophyta</taxon>
        <taxon>Coscinodiscophyceae</taxon>
        <taxon>Thalassiosirophycidae</taxon>
        <taxon>Thalassiosirales</taxon>
        <taxon>Thalassiosiraceae</taxon>
        <taxon>Thalassiosira</taxon>
    </lineage>
</organism>
<dbReference type="KEGG" id="tps:THAPSDRAFT_24160"/>
<reference evidence="2 3" key="1">
    <citation type="journal article" date="2004" name="Science">
        <title>The genome of the diatom Thalassiosira pseudonana: ecology, evolution, and metabolism.</title>
        <authorList>
            <person name="Armbrust E.V."/>
            <person name="Berges J.A."/>
            <person name="Bowler C."/>
            <person name="Green B.R."/>
            <person name="Martinez D."/>
            <person name="Putnam N.H."/>
            <person name="Zhou S."/>
            <person name="Allen A.E."/>
            <person name="Apt K.E."/>
            <person name="Bechner M."/>
            <person name="Brzezinski M.A."/>
            <person name="Chaal B.K."/>
            <person name="Chiovitti A."/>
            <person name="Davis A.K."/>
            <person name="Demarest M.S."/>
            <person name="Detter J.C."/>
            <person name="Glavina T."/>
            <person name="Goodstein D."/>
            <person name="Hadi M.Z."/>
            <person name="Hellsten U."/>
            <person name="Hildebrand M."/>
            <person name="Jenkins B.D."/>
            <person name="Jurka J."/>
            <person name="Kapitonov V.V."/>
            <person name="Kroger N."/>
            <person name="Lau W.W."/>
            <person name="Lane T.W."/>
            <person name="Larimer F.W."/>
            <person name="Lippmeier J.C."/>
            <person name="Lucas S."/>
            <person name="Medina M."/>
            <person name="Montsant A."/>
            <person name="Obornik M."/>
            <person name="Parker M.S."/>
            <person name="Palenik B."/>
            <person name="Pazour G.J."/>
            <person name="Richardson P.M."/>
            <person name="Rynearson T.A."/>
            <person name="Saito M.A."/>
            <person name="Schwartz D.C."/>
            <person name="Thamatrakoln K."/>
            <person name="Valentin K."/>
            <person name="Vardi A."/>
            <person name="Wilkerson F.P."/>
            <person name="Rokhsar D.S."/>
        </authorList>
    </citation>
    <scope>NUCLEOTIDE SEQUENCE [LARGE SCALE GENOMIC DNA]</scope>
    <source>
        <strain evidence="2 3">CCMP1335</strain>
    </source>
</reference>
<sequence>MNSSAKLLSLVLAAFASNISAVSWDLDTSSAVCDGNPFANDDVEVECGGSSSCELGDTAHITGTIEAVSGGFGDGKVTLQPCVVTYCPEKWAAEAGDACDWLEPTDGQDCGEAGSYNVDYEVAIPASVPTKYAWFSSLIKVKVLVESVEECEAEDDPAANMAYAAMGVVGLVAFGAAALRKRKQSSDTQEEETKDYVEMGVNKNIVIV</sequence>
<name>B8C9B9_THAPS</name>
<dbReference type="InParanoid" id="B8C9B9"/>
<feature type="chain" id="PRO_5002866382" evidence="1">
    <location>
        <begin position="22"/>
        <end position="208"/>
    </location>
</feature>
<reference evidence="2 3" key="2">
    <citation type="journal article" date="2008" name="Nature">
        <title>The Phaeodactylum genome reveals the evolutionary history of diatom genomes.</title>
        <authorList>
            <person name="Bowler C."/>
            <person name="Allen A.E."/>
            <person name="Badger J.H."/>
            <person name="Grimwood J."/>
            <person name="Jabbari K."/>
            <person name="Kuo A."/>
            <person name="Maheswari U."/>
            <person name="Martens C."/>
            <person name="Maumus F."/>
            <person name="Otillar R.P."/>
            <person name="Rayko E."/>
            <person name="Salamov A."/>
            <person name="Vandepoele K."/>
            <person name="Beszteri B."/>
            <person name="Gruber A."/>
            <person name="Heijde M."/>
            <person name="Katinka M."/>
            <person name="Mock T."/>
            <person name="Valentin K."/>
            <person name="Verret F."/>
            <person name="Berges J.A."/>
            <person name="Brownlee C."/>
            <person name="Cadoret J.P."/>
            <person name="Chiovitti A."/>
            <person name="Choi C.J."/>
            <person name="Coesel S."/>
            <person name="De Martino A."/>
            <person name="Detter J.C."/>
            <person name="Durkin C."/>
            <person name="Falciatore A."/>
            <person name="Fournet J."/>
            <person name="Haruta M."/>
            <person name="Huysman M.J."/>
            <person name="Jenkins B.D."/>
            <person name="Jiroutova K."/>
            <person name="Jorgensen R.E."/>
            <person name="Joubert Y."/>
            <person name="Kaplan A."/>
            <person name="Kroger N."/>
            <person name="Kroth P.G."/>
            <person name="La Roche J."/>
            <person name="Lindquist E."/>
            <person name="Lommer M."/>
            <person name="Martin-Jezequel V."/>
            <person name="Lopez P.J."/>
            <person name="Lucas S."/>
            <person name="Mangogna M."/>
            <person name="McGinnis K."/>
            <person name="Medlin L.K."/>
            <person name="Montsant A."/>
            <person name="Oudot-Le Secq M.P."/>
            <person name="Napoli C."/>
            <person name="Obornik M."/>
            <person name="Parker M.S."/>
            <person name="Petit J.L."/>
            <person name="Porcel B.M."/>
            <person name="Poulsen N."/>
            <person name="Robison M."/>
            <person name="Rychlewski L."/>
            <person name="Rynearson T.A."/>
            <person name="Schmutz J."/>
            <person name="Shapiro H."/>
            <person name="Siaut M."/>
            <person name="Stanley M."/>
            <person name="Sussman M.R."/>
            <person name="Taylor A.R."/>
            <person name="Vardi A."/>
            <person name="von Dassow P."/>
            <person name="Vyverman W."/>
            <person name="Willis A."/>
            <person name="Wyrwicz L.S."/>
            <person name="Rokhsar D.S."/>
            <person name="Weissenbach J."/>
            <person name="Armbrust E.V."/>
            <person name="Green B.R."/>
            <person name="Van de Peer Y."/>
            <person name="Grigoriev I.V."/>
        </authorList>
    </citation>
    <scope>NUCLEOTIDE SEQUENCE [LARGE SCALE GENOMIC DNA]</scope>
    <source>
        <strain evidence="2 3">CCMP1335</strain>
    </source>
</reference>
<evidence type="ECO:0000313" key="3">
    <source>
        <dbReference type="Proteomes" id="UP000001449"/>
    </source>
</evidence>
<gene>
    <name evidence="2" type="ORF">THAPSDRAFT_24160</name>
</gene>
<dbReference type="EMBL" id="CM000646">
    <property type="protein sequence ID" value="EED90020.1"/>
    <property type="molecule type" value="Genomic_DNA"/>
</dbReference>
<evidence type="ECO:0000313" key="2">
    <source>
        <dbReference type="EMBL" id="EED90020.1"/>
    </source>
</evidence>
<keyword evidence="1" id="KW-0732">Signal</keyword>
<dbReference type="OMA" id="RNVDIEC"/>
<proteinExistence type="predicted"/>
<feature type="signal peptide" evidence="1">
    <location>
        <begin position="1"/>
        <end position="21"/>
    </location>
</feature>
<keyword evidence="3" id="KW-1185">Reference proteome</keyword>
<dbReference type="eggNOG" id="ENOG502T1IS">
    <property type="taxonomic scope" value="Eukaryota"/>
</dbReference>
<evidence type="ECO:0000256" key="1">
    <source>
        <dbReference type="SAM" id="SignalP"/>
    </source>
</evidence>
<dbReference type="RefSeq" id="XP_002292824.1">
    <property type="nucleotide sequence ID" value="XM_002292788.1"/>
</dbReference>